<proteinExistence type="predicted"/>
<keyword evidence="2" id="KW-1185">Reference proteome</keyword>
<evidence type="ECO:0000313" key="1">
    <source>
        <dbReference type="EMBL" id="CAD2220280.1"/>
    </source>
</evidence>
<protein>
    <submittedName>
        <fullName evidence="1">Uncharacterized protein</fullName>
    </submittedName>
</protein>
<sequence length="106" mass="12631">MLPGSRAKQQAAEISFQHLIRTEKVVRLEAERREAKARLRLLDLMTEVLDDQLVYVAQFKKIWLLQRAQLEEERQDVLSLENEERVKIEKLYSSEANEIIRKYYPS</sequence>
<gene>
    <name evidence="1" type="ORF">ADEAN_000779500</name>
</gene>
<evidence type="ECO:0000313" key="2">
    <source>
        <dbReference type="Proteomes" id="UP000515908"/>
    </source>
</evidence>
<name>A0A7G2CK73_9TRYP</name>
<dbReference type="EMBL" id="LR877160">
    <property type="protein sequence ID" value="CAD2220280.1"/>
    <property type="molecule type" value="Genomic_DNA"/>
</dbReference>
<dbReference type="AlphaFoldDB" id="A0A7G2CK73"/>
<accession>A0A7G2CK73</accession>
<reference evidence="1 2" key="1">
    <citation type="submission" date="2020-08" db="EMBL/GenBank/DDBJ databases">
        <authorList>
            <person name="Newling K."/>
            <person name="Davey J."/>
            <person name="Forrester S."/>
        </authorList>
    </citation>
    <scope>NUCLEOTIDE SEQUENCE [LARGE SCALE GENOMIC DNA]</scope>
    <source>
        <strain evidence="2">Crithidia deanei Carvalho (ATCC PRA-265)</strain>
    </source>
</reference>
<dbReference type="OrthoDB" id="248951at2759"/>
<dbReference type="VEuPathDB" id="TriTrypDB:ADEAN_000779500"/>
<organism evidence="1 2">
    <name type="scientific">Angomonas deanei</name>
    <dbReference type="NCBI Taxonomy" id="59799"/>
    <lineage>
        <taxon>Eukaryota</taxon>
        <taxon>Discoba</taxon>
        <taxon>Euglenozoa</taxon>
        <taxon>Kinetoplastea</taxon>
        <taxon>Metakinetoplastina</taxon>
        <taxon>Trypanosomatida</taxon>
        <taxon>Trypanosomatidae</taxon>
        <taxon>Strigomonadinae</taxon>
        <taxon>Angomonas</taxon>
    </lineage>
</organism>
<dbReference type="Proteomes" id="UP000515908">
    <property type="component" value="Chromosome 16"/>
</dbReference>